<accession>A0A8A3S634</accession>
<organism evidence="3 4">
    <name type="scientific">Methanofollis aquaemaris</name>
    <dbReference type="NCBI Taxonomy" id="126734"/>
    <lineage>
        <taxon>Archaea</taxon>
        <taxon>Methanobacteriati</taxon>
        <taxon>Methanobacteriota</taxon>
        <taxon>Stenosarchaea group</taxon>
        <taxon>Methanomicrobia</taxon>
        <taxon>Methanomicrobiales</taxon>
        <taxon>Methanomicrobiaceae</taxon>
        <taxon>Methanofollis</taxon>
    </lineage>
</organism>
<dbReference type="Proteomes" id="UP001042704">
    <property type="component" value="Chromosome"/>
</dbReference>
<dbReference type="AlphaFoldDB" id="A0A8A3S634"/>
<feature type="domain" description="DUF4350" evidence="2">
    <location>
        <begin position="33"/>
        <end position="234"/>
    </location>
</feature>
<dbReference type="InterPro" id="IPR025646">
    <property type="entry name" value="DUF4350"/>
</dbReference>
<dbReference type="RefSeq" id="WP_265580509.1">
    <property type="nucleotide sequence ID" value="NZ_CP036172.1"/>
</dbReference>
<dbReference type="EMBL" id="CP036172">
    <property type="protein sequence ID" value="QSZ67608.1"/>
    <property type="molecule type" value="Genomic_DNA"/>
</dbReference>
<dbReference type="Pfam" id="PF14258">
    <property type="entry name" value="DUF4350"/>
    <property type="match status" value="1"/>
</dbReference>
<keyword evidence="1" id="KW-1133">Transmembrane helix</keyword>
<reference evidence="3" key="1">
    <citation type="journal article" date="2001" name="Int. J. Syst. Evol. Microbiol.">
        <title>Methanofollis aquaemaris sp. nov., a methanogen isolated from an aquaculture fish pond.</title>
        <authorList>
            <person name="Lai M.C."/>
            <person name="Chen S.C."/>
        </authorList>
    </citation>
    <scope>NUCLEOTIDE SEQUENCE</scope>
    <source>
        <strain evidence="3">N2F9704</strain>
    </source>
</reference>
<feature type="transmembrane region" description="Helical" evidence="1">
    <location>
        <begin position="265"/>
        <end position="284"/>
    </location>
</feature>
<reference evidence="3" key="2">
    <citation type="submission" date="2019-02" db="EMBL/GenBank/DDBJ databases">
        <authorList>
            <person name="Chen S.-C."/>
            <person name="Chien H.-H."/>
            <person name="Lai M.-C."/>
        </authorList>
    </citation>
    <scope>NUCLEOTIDE SEQUENCE</scope>
    <source>
        <strain evidence="3">N2F9704</strain>
    </source>
</reference>
<evidence type="ECO:0000313" key="4">
    <source>
        <dbReference type="Proteomes" id="UP001042704"/>
    </source>
</evidence>
<gene>
    <name evidence="3" type="ORF">RJ40_08860</name>
</gene>
<evidence type="ECO:0000259" key="2">
    <source>
        <dbReference type="Pfam" id="PF14258"/>
    </source>
</evidence>
<name>A0A8A3S634_9EURY</name>
<sequence>MRARFLAAAAILLICLSAVVFHLSTTYDDYSRYNVQWNGTSAFFSHLEEQRAQTITDPADLINYDDALLLVIAPEGPPGPERIRAYNNFLARNNTLVLCDDAGEVAGLLAALPTTVSILPGTVSSVEREYTTTAAVRGYPVGNHTLVEGVSTVLFNRPMALEGGTPLLQTPLLSWIDEDRNGRINGEETVGRYQLGVTEEIGGGELVVIGDPGIFLNSMTGLGEGNQQFIENILTLHPVVLVDEGWSRTTAAGPFTGAILWVKEYPLSQIGVAALFIGGAVYFFRKRIRR</sequence>
<keyword evidence="1" id="KW-0812">Transmembrane</keyword>
<dbReference type="KEGG" id="maqe:RJ40_08860"/>
<proteinExistence type="predicted"/>
<evidence type="ECO:0000313" key="3">
    <source>
        <dbReference type="EMBL" id="QSZ67608.1"/>
    </source>
</evidence>
<protein>
    <submittedName>
        <fullName evidence="3">DUF4350 domain-containing protein</fullName>
    </submittedName>
</protein>
<dbReference type="GeneID" id="76424473"/>
<keyword evidence="1" id="KW-0472">Membrane</keyword>
<keyword evidence="4" id="KW-1185">Reference proteome</keyword>
<evidence type="ECO:0000256" key="1">
    <source>
        <dbReference type="SAM" id="Phobius"/>
    </source>
</evidence>